<dbReference type="Proteomes" id="UP001235547">
    <property type="component" value="Chromosome 1"/>
</dbReference>
<feature type="region of interest" description="Disordered" evidence="1">
    <location>
        <begin position="49"/>
        <end position="85"/>
    </location>
</feature>
<dbReference type="RefSeq" id="WP_280736097.1">
    <property type="nucleotide sequence ID" value="NZ_CP120368.1"/>
</dbReference>
<feature type="compositionally biased region" description="Polar residues" evidence="1">
    <location>
        <begin position="7"/>
        <end position="17"/>
    </location>
</feature>
<protein>
    <submittedName>
        <fullName evidence="2">Uncharacterized protein</fullName>
    </submittedName>
</protein>
<gene>
    <name evidence="2" type="ORF">PYH38_004543</name>
</gene>
<evidence type="ECO:0000313" key="3">
    <source>
        <dbReference type="Proteomes" id="UP001235547"/>
    </source>
</evidence>
<evidence type="ECO:0000256" key="1">
    <source>
        <dbReference type="SAM" id="MobiDB-lite"/>
    </source>
</evidence>
<organism evidence="2 3">
    <name type="scientific">Sinorhizobium numidicum</name>
    <dbReference type="NCBI Taxonomy" id="680248"/>
    <lineage>
        <taxon>Bacteria</taxon>
        <taxon>Pseudomonadati</taxon>
        <taxon>Pseudomonadota</taxon>
        <taxon>Alphaproteobacteria</taxon>
        <taxon>Hyphomicrobiales</taxon>
        <taxon>Rhizobiaceae</taxon>
        <taxon>Sinorhizobium/Ensifer group</taxon>
        <taxon>Sinorhizobium</taxon>
    </lineage>
</organism>
<reference evidence="2 3" key="1">
    <citation type="submission" date="2023-03" db="EMBL/GenBank/DDBJ databases">
        <authorList>
            <person name="Kaur S."/>
            <person name="Espinosa-Saiz D."/>
            <person name="Velazquez E."/>
            <person name="Menendez E."/>
            <person name="diCenzo G.C."/>
        </authorList>
    </citation>
    <scope>NUCLEOTIDE SEQUENCE [LARGE SCALE GENOMIC DNA]</scope>
    <source>
        <strain evidence="2 3">LMG 27395</strain>
    </source>
</reference>
<proteinExistence type="predicted"/>
<feature type="region of interest" description="Disordered" evidence="1">
    <location>
        <begin position="1"/>
        <end position="23"/>
    </location>
</feature>
<accession>A0ABY8D2T3</accession>
<name>A0ABY8D2T3_9HYPH</name>
<dbReference type="EMBL" id="CP120371">
    <property type="protein sequence ID" value="WEX85184.1"/>
    <property type="molecule type" value="Genomic_DNA"/>
</dbReference>
<evidence type="ECO:0000313" key="2">
    <source>
        <dbReference type="EMBL" id="WEX85184.1"/>
    </source>
</evidence>
<sequence>MLALTALNASPGLSQQAEGVENGRCRVDPGVDGDQKSYADKLDECNGVLEPPAIGDSEIVEPAPNEGKTPVIRPEELPPQQSSKP</sequence>
<keyword evidence="3" id="KW-1185">Reference proteome</keyword>